<keyword evidence="2" id="KW-1185">Reference proteome</keyword>
<sequence>MKQWLICLTFVLLGSQLKAQRFDADSLMIAGGFDVFKISQGELQSSFQAGLEVHYFLKERLSAQIGTEYWSGEPHWKLTVGSRYYLKQHPLFFRARGILLGEADFAIGSGYAFDLHKGWAIEVMADYFFAEEALALRFGLSKRLGKFYKYD</sequence>
<gene>
    <name evidence="1" type="ORF">AAG747_18125</name>
</gene>
<evidence type="ECO:0000313" key="2">
    <source>
        <dbReference type="Proteomes" id="UP001403385"/>
    </source>
</evidence>
<protein>
    <recommendedName>
        <fullName evidence="3">Outer membrane protein beta-barrel domain-containing protein</fullName>
    </recommendedName>
</protein>
<reference evidence="1 2" key="1">
    <citation type="submission" date="2024-04" db="EMBL/GenBank/DDBJ databases">
        <title>Novel genus in family Flammeovirgaceae.</title>
        <authorList>
            <person name="Nguyen T.H."/>
            <person name="Vuong T.Q."/>
            <person name="Le H."/>
            <person name="Kim S.-G."/>
        </authorList>
    </citation>
    <scope>NUCLEOTIDE SEQUENCE [LARGE SCALE GENOMIC DNA]</scope>
    <source>
        <strain evidence="1 2">JCM 23209</strain>
    </source>
</reference>
<evidence type="ECO:0000313" key="1">
    <source>
        <dbReference type="EMBL" id="MEN7549848.1"/>
    </source>
</evidence>
<name>A0AAW9S7K3_9BACT</name>
<dbReference type="RefSeq" id="WP_346822626.1">
    <property type="nucleotide sequence ID" value="NZ_JBDKWZ010000010.1"/>
</dbReference>
<comment type="caution">
    <text evidence="1">The sequence shown here is derived from an EMBL/GenBank/DDBJ whole genome shotgun (WGS) entry which is preliminary data.</text>
</comment>
<organism evidence="1 2">
    <name type="scientific">Rapidithrix thailandica</name>
    <dbReference type="NCBI Taxonomy" id="413964"/>
    <lineage>
        <taxon>Bacteria</taxon>
        <taxon>Pseudomonadati</taxon>
        <taxon>Bacteroidota</taxon>
        <taxon>Cytophagia</taxon>
        <taxon>Cytophagales</taxon>
        <taxon>Flammeovirgaceae</taxon>
        <taxon>Rapidithrix</taxon>
    </lineage>
</organism>
<dbReference type="EMBL" id="JBDKWZ010000010">
    <property type="protein sequence ID" value="MEN7549848.1"/>
    <property type="molecule type" value="Genomic_DNA"/>
</dbReference>
<proteinExistence type="predicted"/>
<accession>A0AAW9S7K3</accession>
<evidence type="ECO:0008006" key="3">
    <source>
        <dbReference type="Google" id="ProtNLM"/>
    </source>
</evidence>
<dbReference type="AlphaFoldDB" id="A0AAW9S7K3"/>
<dbReference type="Proteomes" id="UP001403385">
    <property type="component" value="Unassembled WGS sequence"/>
</dbReference>